<name>A0A176RWS1_9GAMM</name>
<accession>A0A176RWS1</accession>
<keyword evidence="2" id="KW-1185">Reference proteome</keyword>
<dbReference type="Gene3D" id="3.40.50.12440">
    <property type="match status" value="1"/>
</dbReference>
<evidence type="ECO:0000313" key="1">
    <source>
        <dbReference type="EMBL" id="OAD20167.1"/>
    </source>
</evidence>
<evidence type="ECO:0000313" key="2">
    <source>
        <dbReference type="Proteomes" id="UP000076962"/>
    </source>
</evidence>
<dbReference type="PATRIC" id="fig|1003181.4.peg.5426"/>
<reference evidence="1 2" key="1">
    <citation type="submission" date="2016-05" db="EMBL/GenBank/DDBJ databases">
        <title>Single-cell genome of chain-forming Candidatus Thiomargarita nelsonii and comparison to other large sulfur-oxidizing bacteria.</title>
        <authorList>
            <person name="Winkel M."/>
            <person name="Salman V."/>
            <person name="Woyke T."/>
            <person name="Schulz-Vogt H."/>
            <person name="Richter M."/>
            <person name="Flood B."/>
            <person name="Bailey J."/>
            <person name="Amann R."/>
            <person name="Mussmann M."/>
        </authorList>
    </citation>
    <scope>NUCLEOTIDE SEQUENCE [LARGE SCALE GENOMIC DNA]</scope>
    <source>
        <strain evidence="1 2">THI036</strain>
    </source>
</reference>
<gene>
    <name evidence="1" type="primary">narG</name>
    <name evidence="1" type="ORF">THIOM_004150</name>
</gene>
<organism evidence="1 2">
    <name type="scientific">Candidatus Thiomargarita nelsonii</name>
    <dbReference type="NCBI Taxonomy" id="1003181"/>
    <lineage>
        <taxon>Bacteria</taxon>
        <taxon>Pseudomonadati</taxon>
        <taxon>Pseudomonadota</taxon>
        <taxon>Gammaproteobacteria</taxon>
        <taxon>Thiotrichales</taxon>
        <taxon>Thiotrichaceae</taxon>
        <taxon>Thiomargarita</taxon>
    </lineage>
</organism>
<sequence length="37" mass="4272">MMGGYGQFTFHLNYWGPTGVNRDAHVMVRKLEGEPQF</sequence>
<dbReference type="AlphaFoldDB" id="A0A176RWS1"/>
<comment type="caution">
    <text evidence="1">The sequence shown here is derived from an EMBL/GenBank/DDBJ whole genome shotgun (WGS) entry which is preliminary data.</text>
</comment>
<proteinExistence type="predicted"/>
<protein>
    <submittedName>
        <fullName evidence="1">Nitrate reductase, alpha subunit</fullName>
    </submittedName>
</protein>
<dbReference type="Proteomes" id="UP000076962">
    <property type="component" value="Unassembled WGS sequence"/>
</dbReference>
<dbReference type="EMBL" id="LUTY01002529">
    <property type="protein sequence ID" value="OAD20167.1"/>
    <property type="molecule type" value="Genomic_DNA"/>
</dbReference>